<dbReference type="SMART" id="SM01080">
    <property type="entry name" value="CHASE2"/>
    <property type="match status" value="1"/>
</dbReference>
<dbReference type="PIRSF" id="PIRSF037347">
    <property type="entry name" value="STHK_CHASE2_PAS_prd"/>
    <property type="match status" value="1"/>
</dbReference>
<dbReference type="EMBL" id="JAVDRD010000007">
    <property type="protein sequence ID" value="MDR6512127.1"/>
    <property type="molecule type" value="Genomic_DNA"/>
</dbReference>
<dbReference type="InterPro" id="IPR050351">
    <property type="entry name" value="BphY/WalK/GraS-like"/>
</dbReference>
<dbReference type="InterPro" id="IPR017181">
    <property type="entry name" value="Sig_transdc_His_kin_CHASE2"/>
</dbReference>
<dbReference type="GO" id="GO:0016301">
    <property type="term" value="F:kinase activity"/>
    <property type="evidence" value="ECO:0007669"/>
    <property type="project" value="UniProtKB-KW"/>
</dbReference>
<dbReference type="SMART" id="SM00387">
    <property type="entry name" value="HATPase_c"/>
    <property type="match status" value="1"/>
</dbReference>
<comment type="catalytic activity">
    <reaction evidence="1">
        <text>ATP + protein L-histidine = ADP + protein N-phospho-L-histidine.</text>
        <dbReference type="EC" id="2.7.13.3"/>
    </reaction>
</comment>
<keyword evidence="8" id="KW-0472">Membrane</keyword>
<dbReference type="InterPro" id="IPR004358">
    <property type="entry name" value="Sig_transdc_His_kin-like_C"/>
</dbReference>
<comment type="caution">
    <text evidence="10">The sequence shown here is derived from an EMBL/GenBank/DDBJ whole genome shotgun (WGS) entry which is preliminary data.</text>
</comment>
<dbReference type="InterPro" id="IPR035965">
    <property type="entry name" value="PAS-like_dom_sf"/>
</dbReference>
<sequence length="750" mass="79828">MSLGHQLKLRTQWWLILLAASVLVIVLTADRTMLRLDNAFYDRLLQLGAPAPGQSVLMVEIDDESIARLGRWPWNRGIHAALIDRIKAGQPRAIAYDVLFTEPGDPAVDALLAGSIAAARPIFLPMVPPAPGLSGVAAAPVLPIAPVRQAASGIGYATIDPDADGVVRSATVAAGPAQHLMALAALAATSPARPADHLAMPVGARLIPFGAGGGHWPGVSAAAVLAGQVPPELLRDRVVLVGATATGLGSRYPTPTGSVMSGLEIEANLVNGLISRTMIRPAGMPARLGLGLLPLVVLMIGLGPWRRMPAMVVFALCAGVVVAIAALCLLVWRLWLPPGAALAGLAVAYPLWGWRQLAVIEQFMRVQLLRLEQEPSILPRVALVGAVKHGVAGTIALLHAAIARNREMQHFVADRLDQLPDATLVADLPGRIVMANAAAHRLFTTFGHPIIPGATQAQALLSAVRLVGSGNPVPFPPEVEEPATHEVQRDQAHFYLVGMAPQTQADGQRAGWIIRFVDISESKAAQRQRDDVVQLLTHDMRSPQASILAVLETAPADRIAPVEASAIRHYAERTLRLADGFVQLARAEYLEYTLEEVELGDMLIDAIDDLWPQSRAKAIEIVTHGDEQMLVMGERSLLTRALGNVIGNAIKYSPDGTTITCTLTRQVRADGSAWGLCTIADQGCGMDEDLRARMFERFARGPVGLGPKTSGAGLGLSFVHTVMVRHHGVISCETEPGKGTTFTLALPIKD</sequence>
<keyword evidence="7" id="KW-0902">Two-component regulatory system</keyword>
<dbReference type="PANTHER" id="PTHR42878:SF7">
    <property type="entry name" value="SENSOR HISTIDINE KINASE GLRK"/>
    <property type="match status" value="1"/>
</dbReference>
<feature type="transmembrane region" description="Helical" evidence="8">
    <location>
        <begin position="12"/>
        <end position="29"/>
    </location>
</feature>
<dbReference type="PROSITE" id="PS50109">
    <property type="entry name" value="HIS_KIN"/>
    <property type="match status" value="1"/>
</dbReference>
<dbReference type="Pfam" id="PF02518">
    <property type="entry name" value="HATPase_c"/>
    <property type="match status" value="1"/>
</dbReference>
<keyword evidence="3" id="KW-0808">Transferase</keyword>
<dbReference type="SUPFAM" id="SSF55874">
    <property type="entry name" value="ATPase domain of HSP90 chaperone/DNA topoisomerase II/histidine kinase"/>
    <property type="match status" value="1"/>
</dbReference>
<evidence type="ECO:0000256" key="5">
    <source>
        <dbReference type="ARBA" id="ARBA00022777"/>
    </source>
</evidence>
<keyword evidence="8" id="KW-0812">Transmembrane</keyword>
<evidence type="ECO:0000256" key="2">
    <source>
        <dbReference type="ARBA" id="ARBA00012438"/>
    </source>
</evidence>
<dbReference type="PANTHER" id="PTHR42878">
    <property type="entry name" value="TWO-COMPONENT HISTIDINE KINASE"/>
    <property type="match status" value="1"/>
</dbReference>
<feature type="transmembrane region" description="Helical" evidence="8">
    <location>
        <begin position="286"/>
        <end position="305"/>
    </location>
</feature>
<evidence type="ECO:0000313" key="11">
    <source>
        <dbReference type="Proteomes" id="UP001184150"/>
    </source>
</evidence>
<feature type="transmembrane region" description="Helical" evidence="8">
    <location>
        <begin position="339"/>
        <end position="357"/>
    </location>
</feature>
<evidence type="ECO:0000256" key="1">
    <source>
        <dbReference type="ARBA" id="ARBA00000085"/>
    </source>
</evidence>
<dbReference type="InterPro" id="IPR036890">
    <property type="entry name" value="HATPase_C_sf"/>
</dbReference>
<evidence type="ECO:0000259" key="9">
    <source>
        <dbReference type="PROSITE" id="PS50109"/>
    </source>
</evidence>
<dbReference type="Gene3D" id="3.30.565.10">
    <property type="entry name" value="Histidine kinase-like ATPase, C-terminal domain"/>
    <property type="match status" value="1"/>
</dbReference>
<keyword evidence="8" id="KW-1133">Transmembrane helix</keyword>
<dbReference type="SUPFAM" id="SSF55785">
    <property type="entry name" value="PYP-like sensor domain (PAS domain)"/>
    <property type="match status" value="1"/>
</dbReference>
<keyword evidence="11" id="KW-1185">Reference proteome</keyword>
<dbReference type="InterPro" id="IPR007890">
    <property type="entry name" value="CHASE2"/>
</dbReference>
<dbReference type="Proteomes" id="UP001184150">
    <property type="component" value="Unassembled WGS sequence"/>
</dbReference>
<reference evidence="10 11" key="1">
    <citation type="submission" date="2023-07" db="EMBL/GenBank/DDBJ databases">
        <title>Sorghum-associated microbial communities from plants grown in Nebraska, USA.</title>
        <authorList>
            <person name="Schachtman D."/>
        </authorList>
    </citation>
    <scope>NUCLEOTIDE SEQUENCE [LARGE SCALE GENOMIC DNA]</scope>
    <source>
        <strain evidence="10 11">DS1027</strain>
    </source>
</reference>
<dbReference type="RefSeq" id="WP_309805781.1">
    <property type="nucleotide sequence ID" value="NZ_JAVDRD010000007.1"/>
</dbReference>
<keyword evidence="6" id="KW-0067">ATP-binding</keyword>
<protein>
    <recommendedName>
        <fullName evidence="2">histidine kinase</fullName>
        <ecNumber evidence="2">2.7.13.3</ecNumber>
    </recommendedName>
</protein>
<feature type="domain" description="Histidine kinase" evidence="9">
    <location>
        <begin position="535"/>
        <end position="750"/>
    </location>
</feature>
<organism evidence="10 11">
    <name type="scientific">Novosphingobium capsulatum</name>
    <dbReference type="NCBI Taxonomy" id="13688"/>
    <lineage>
        <taxon>Bacteria</taxon>
        <taxon>Pseudomonadati</taxon>
        <taxon>Pseudomonadota</taxon>
        <taxon>Alphaproteobacteria</taxon>
        <taxon>Sphingomonadales</taxon>
        <taxon>Sphingomonadaceae</taxon>
        <taxon>Novosphingobium</taxon>
    </lineage>
</organism>
<dbReference type="PRINTS" id="PR00344">
    <property type="entry name" value="BCTRLSENSOR"/>
</dbReference>
<keyword evidence="5 10" id="KW-0418">Kinase</keyword>
<accession>A0ABU1MPE5</accession>
<dbReference type="EC" id="2.7.13.3" evidence="2"/>
<evidence type="ECO:0000256" key="4">
    <source>
        <dbReference type="ARBA" id="ARBA00022741"/>
    </source>
</evidence>
<evidence type="ECO:0000256" key="6">
    <source>
        <dbReference type="ARBA" id="ARBA00022840"/>
    </source>
</evidence>
<evidence type="ECO:0000256" key="8">
    <source>
        <dbReference type="SAM" id="Phobius"/>
    </source>
</evidence>
<gene>
    <name evidence="10" type="ORF">J2792_003010</name>
</gene>
<proteinExistence type="predicted"/>
<feature type="transmembrane region" description="Helical" evidence="8">
    <location>
        <begin position="311"/>
        <end position="332"/>
    </location>
</feature>
<evidence type="ECO:0000256" key="7">
    <source>
        <dbReference type="ARBA" id="ARBA00023012"/>
    </source>
</evidence>
<dbReference type="InterPro" id="IPR003594">
    <property type="entry name" value="HATPase_dom"/>
</dbReference>
<dbReference type="Pfam" id="PF05226">
    <property type="entry name" value="CHASE2"/>
    <property type="match status" value="1"/>
</dbReference>
<evidence type="ECO:0000256" key="3">
    <source>
        <dbReference type="ARBA" id="ARBA00022679"/>
    </source>
</evidence>
<dbReference type="Gene3D" id="3.30.450.20">
    <property type="entry name" value="PAS domain"/>
    <property type="match status" value="1"/>
</dbReference>
<name>A0ABU1MPE5_9SPHN</name>
<keyword evidence="4" id="KW-0547">Nucleotide-binding</keyword>
<feature type="transmembrane region" description="Helical" evidence="8">
    <location>
        <begin position="377"/>
        <end position="398"/>
    </location>
</feature>
<evidence type="ECO:0000313" key="10">
    <source>
        <dbReference type="EMBL" id="MDR6512127.1"/>
    </source>
</evidence>
<dbReference type="InterPro" id="IPR005467">
    <property type="entry name" value="His_kinase_dom"/>
</dbReference>